<dbReference type="EMBL" id="JAVYJV010000014">
    <property type="protein sequence ID" value="KAK4354450.1"/>
    <property type="molecule type" value="Genomic_DNA"/>
</dbReference>
<dbReference type="Pfam" id="PF08263">
    <property type="entry name" value="LRRNT_2"/>
    <property type="match status" value="1"/>
</dbReference>
<evidence type="ECO:0000259" key="6">
    <source>
        <dbReference type="Pfam" id="PF08263"/>
    </source>
</evidence>
<dbReference type="Pfam" id="PF13855">
    <property type="entry name" value="LRR_8"/>
    <property type="match status" value="1"/>
</dbReference>
<sequence length="238" mass="26491">MALPPFFFTEFNGINDLGAWEFLNRIFLKFLSRCRERTLYLYAKLLLLQSLIACLTAIADATTNITTDQSALVALKSHISTTEHNNMLSNNWSSDTSICNWAGVTCSIGQRVTGLNIFNMDLTGTIPPQLGNLSFLISLDLQGNKFGGELPTWFHLLLELEYLSLRNNSFTGSIPGSLFSSKKLRTLVLSHNSLQGLVPAEYGNATLLEILNLGYNKLIDSLDFCGDDLFLFCELFDV</sequence>
<accession>A0AAE1RMS7</accession>
<evidence type="ECO:0000313" key="7">
    <source>
        <dbReference type="EMBL" id="KAK4354450.1"/>
    </source>
</evidence>
<keyword evidence="4" id="KW-0677">Repeat</keyword>
<comment type="subcellular location">
    <subcellularLocation>
        <location evidence="1">Membrane</location>
    </subcellularLocation>
</comment>
<dbReference type="GO" id="GO:0016020">
    <property type="term" value="C:membrane"/>
    <property type="evidence" value="ECO:0007669"/>
    <property type="project" value="UniProtKB-SubCell"/>
</dbReference>
<proteinExistence type="predicted"/>
<evidence type="ECO:0000256" key="5">
    <source>
        <dbReference type="ARBA" id="ARBA00023136"/>
    </source>
</evidence>
<gene>
    <name evidence="7" type="ORF">RND71_026644</name>
</gene>
<dbReference type="SUPFAM" id="SSF52058">
    <property type="entry name" value="L domain-like"/>
    <property type="match status" value="1"/>
</dbReference>
<dbReference type="InterPro" id="IPR013210">
    <property type="entry name" value="LRR_N_plant-typ"/>
</dbReference>
<name>A0AAE1RMS7_9SOLA</name>
<dbReference type="Gene3D" id="3.80.10.10">
    <property type="entry name" value="Ribonuclease Inhibitor"/>
    <property type="match status" value="2"/>
</dbReference>
<dbReference type="InterPro" id="IPR053211">
    <property type="entry name" value="DNA_repair-toleration"/>
</dbReference>
<evidence type="ECO:0000256" key="3">
    <source>
        <dbReference type="ARBA" id="ARBA00022729"/>
    </source>
</evidence>
<dbReference type="PANTHER" id="PTHR48060:SF21">
    <property type="entry name" value="L DOMAIN-LIKE PROTEIN"/>
    <property type="match status" value="1"/>
</dbReference>
<dbReference type="InterPro" id="IPR001611">
    <property type="entry name" value="Leu-rich_rpt"/>
</dbReference>
<comment type="caution">
    <text evidence="7">The sequence shown here is derived from an EMBL/GenBank/DDBJ whole genome shotgun (WGS) entry which is preliminary data.</text>
</comment>
<dbReference type="AlphaFoldDB" id="A0AAE1RMS7"/>
<reference evidence="7" key="1">
    <citation type="submission" date="2023-12" db="EMBL/GenBank/DDBJ databases">
        <title>Genome assembly of Anisodus tanguticus.</title>
        <authorList>
            <person name="Wang Y.-J."/>
        </authorList>
    </citation>
    <scope>NUCLEOTIDE SEQUENCE</scope>
    <source>
        <strain evidence="7">KB-2021</strain>
        <tissue evidence="7">Leaf</tissue>
    </source>
</reference>
<evidence type="ECO:0000313" key="8">
    <source>
        <dbReference type="Proteomes" id="UP001291623"/>
    </source>
</evidence>
<dbReference type="InterPro" id="IPR032675">
    <property type="entry name" value="LRR_dom_sf"/>
</dbReference>
<evidence type="ECO:0000256" key="4">
    <source>
        <dbReference type="ARBA" id="ARBA00022737"/>
    </source>
</evidence>
<keyword evidence="3" id="KW-0732">Signal</keyword>
<keyword evidence="5" id="KW-0472">Membrane</keyword>
<evidence type="ECO:0000256" key="2">
    <source>
        <dbReference type="ARBA" id="ARBA00022614"/>
    </source>
</evidence>
<evidence type="ECO:0000256" key="1">
    <source>
        <dbReference type="ARBA" id="ARBA00004370"/>
    </source>
</evidence>
<dbReference type="FunFam" id="3.80.10.10:FF:000400">
    <property type="entry name" value="Nuclear pore complex protein NUP107"/>
    <property type="match status" value="1"/>
</dbReference>
<dbReference type="Proteomes" id="UP001291623">
    <property type="component" value="Unassembled WGS sequence"/>
</dbReference>
<dbReference type="PANTHER" id="PTHR48060">
    <property type="entry name" value="DNA DAMAGE-REPAIR/TOLERATION PROTEIN DRT100"/>
    <property type="match status" value="1"/>
</dbReference>
<dbReference type="Pfam" id="PF00560">
    <property type="entry name" value="LRR_1"/>
    <property type="match status" value="1"/>
</dbReference>
<organism evidence="7 8">
    <name type="scientific">Anisodus tanguticus</name>
    <dbReference type="NCBI Taxonomy" id="243964"/>
    <lineage>
        <taxon>Eukaryota</taxon>
        <taxon>Viridiplantae</taxon>
        <taxon>Streptophyta</taxon>
        <taxon>Embryophyta</taxon>
        <taxon>Tracheophyta</taxon>
        <taxon>Spermatophyta</taxon>
        <taxon>Magnoliopsida</taxon>
        <taxon>eudicotyledons</taxon>
        <taxon>Gunneridae</taxon>
        <taxon>Pentapetalae</taxon>
        <taxon>asterids</taxon>
        <taxon>lamiids</taxon>
        <taxon>Solanales</taxon>
        <taxon>Solanaceae</taxon>
        <taxon>Solanoideae</taxon>
        <taxon>Hyoscyameae</taxon>
        <taxon>Anisodus</taxon>
    </lineage>
</organism>
<keyword evidence="2" id="KW-0433">Leucine-rich repeat</keyword>
<protein>
    <recommendedName>
        <fullName evidence="6">Leucine-rich repeat-containing N-terminal plant-type domain-containing protein</fullName>
    </recommendedName>
</protein>
<keyword evidence="8" id="KW-1185">Reference proteome</keyword>
<feature type="domain" description="Leucine-rich repeat-containing N-terminal plant-type" evidence="6">
    <location>
        <begin position="67"/>
        <end position="107"/>
    </location>
</feature>
<dbReference type="GO" id="GO:0050832">
    <property type="term" value="P:defense response to fungus"/>
    <property type="evidence" value="ECO:0007669"/>
    <property type="project" value="UniProtKB-ARBA"/>
</dbReference>